<dbReference type="PROSITE" id="PS50943">
    <property type="entry name" value="HTH_CROC1"/>
    <property type="match status" value="1"/>
</dbReference>
<dbReference type="EMBL" id="MLQS01000035">
    <property type="protein sequence ID" value="OIJ16521.1"/>
    <property type="molecule type" value="Genomic_DNA"/>
</dbReference>
<dbReference type="GO" id="GO:0005829">
    <property type="term" value="C:cytosol"/>
    <property type="evidence" value="ECO:0007669"/>
    <property type="project" value="TreeGrafter"/>
</dbReference>
<dbReference type="RefSeq" id="WP_071391141.1">
    <property type="nucleotide sequence ID" value="NZ_MLQS01000035.1"/>
</dbReference>
<organism evidence="3 4">
    <name type="scientific">Anaerobacillus alkalidiazotrophicus</name>
    <dbReference type="NCBI Taxonomy" id="472963"/>
    <lineage>
        <taxon>Bacteria</taxon>
        <taxon>Bacillati</taxon>
        <taxon>Bacillota</taxon>
        <taxon>Bacilli</taxon>
        <taxon>Bacillales</taxon>
        <taxon>Bacillaceae</taxon>
        <taxon>Anaerobacillus</taxon>
    </lineage>
</organism>
<dbReference type="PANTHER" id="PTHR46797">
    <property type="entry name" value="HTH-TYPE TRANSCRIPTIONAL REGULATOR"/>
    <property type="match status" value="1"/>
</dbReference>
<gene>
    <name evidence="3" type="ORF">BKP45_21185</name>
</gene>
<dbReference type="STRING" id="472963.BKP45_21185"/>
<sequence length="88" mass="10028">MKEYSSKKQFSIGNVLRLRRKSTTLTQEDLAGKLGISQQHLSKIETGKINPSLELFQSIALTLNFKPSDIYKEFEEKASLILPNDNKE</sequence>
<keyword evidence="1" id="KW-0238">DNA-binding</keyword>
<dbReference type="SMART" id="SM00530">
    <property type="entry name" value="HTH_XRE"/>
    <property type="match status" value="1"/>
</dbReference>
<dbReference type="AlphaFoldDB" id="A0A1S2LVG5"/>
<dbReference type="InterPro" id="IPR001387">
    <property type="entry name" value="Cro/C1-type_HTH"/>
</dbReference>
<accession>A0A1S2LVG5</accession>
<protein>
    <recommendedName>
        <fullName evidence="2">HTH cro/C1-type domain-containing protein</fullName>
    </recommendedName>
</protein>
<keyword evidence="4" id="KW-1185">Reference proteome</keyword>
<reference evidence="3 4" key="1">
    <citation type="submission" date="2016-10" db="EMBL/GenBank/DDBJ databases">
        <title>Draft genome sequences of four alkaliphilic bacteria belonging to the Anaerobacillus genus.</title>
        <authorList>
            <person name="Bassil N.M."/>
            <person name="Lloyd J.R."/>
        </authorList>
    </citation>
    <scope>NUCLEOTIDE SEQUENCE [LARGE SCALE GENOMIC DNA]</scope>
    <source>
        <strain evidence="3 4">DSM 22531</strain>
    </source>
</reference>
<dbReference type="InterPro" id="IPR050807">
    <property type="entry name" value="TransReg_Diox_bact_type"/>
</dbReference>
<comment type="caution">
    <text evidence="3">The sequence shown here is derived from an EMBL/GenBank/DDBJ whole genome shotgun (WGS) entry which is preliminary data.</text>
</comment>
<dbReference type="SUPFAM" id="SSF47413">
    <property type="entry name" value="lambda repressor-like DNA-binding domains"/>
    <property type="match status" value="1"/>
</dbReference>
<evidence type="ECO:0000313" key="3">
    <source>
        <dbReference type="EMBL" id="OIJ16521.1"/>
    </source>
</evidence>
<dbReference type="CDD" id="cd00093">
    <property type="entry name" value="HTH_XRE"/>
    <property type="match status" value="1"/>
</dbReference>
<dbReference type="GO" id="GO:0003677">
    <property type="term" value="F:DNA binding"/>
    <property type="evidence" value="ECO:0007669"/>
    <property type="project" value="UniProtKB-KW"/>
</dbReference>
<evidence type="ECO:0000259" key="2">
    <source>
        <dbReference type="PROSITE" id="PS50943"/>
    </source>
</evidence>
<dbReference type="GO" id="GO:0003700">
    <property type="term" value="F:DNA-binding transcription factor activity"/>
    <property type="evidence" value="ECO:0007669"/>
    <property type="project" value="TreeGrafter"/>
</dbReference>
<dbReference type="Pfam" id="PF01381">
    <property type="entry name" value="HTH_3"/>
    <property type="match status" value="1"/>
</dbReference>
<feature type="domain" description="HTH cro/C1-type" evidence="2">
    <location>
        <begin position="16"/>
        <end position="70"/>
    </location>
</feature>
<dbReference type="Proteomes" id="UP000180057">
    <property type="component" value="Unassembled WGS sequence"/>
</dbReference>
<proteinExistence type="predicted"/>
<dbReference type="InterPro" id="IPR010982">
    <property type="entry name" value="Lambda_DNA-bd_dom_sf"/>
</dbReference>
<evidence type="ECO:0000313" key="4">
    <source>
        <dbReference type="Proteomes" id="UP000180057"/>
    </source>
</evidence>
<name>A0A1S2LVG5_9BACI</name>
<dbReference type="PANTHER" id="PTHR46797:SF1">
    <property type="entry name" value="METHYLPHOSPHONATE SYNTHASE"/>
    <property type="match status" value="1"/>
</dbReference>
<dbReference type="Gene3D" id="1.10.260.40">
    <property type="entry name" value="lambda repressor-like DNA-binding domains"/>
    <property type="match status" value="1"/>
</dbReference>
<evidence type="ECO:0000256" key="1">
    <source>
        <dbReference type="ARBA" id="ARBA00023125"/>
    </source>
</evidence>